<dbReference type="OrthoDB" id="2154091at2759"/>
<evidence type="ECO:0000313" key="8">
    <source>
        <dbReference type="EMBL" id="CAH0057984.1"/>
    </source>
</evidence>
<keyword evidence="1" id="KW-0479">Metal-binding</keyword>
<reference evidence="8" key="1">
    <citation type="submission" date="2021-10" db="EMBL/GenBank/DDBJ databases">
        <authorList>
            <person name="Piombo E."/>
        </authorList>
    </citation>
    <scope>NUCLEOTIDE SEQUENCE</scope>
</reference>
<accession>A0A9P0ER68</accession>
<dbReference type="AlphaFoldDB" id="A0A9P0ER68"/>
<keyword evidence="6" id="KW-0539">Nucleus</keyword>
<evidence type="ECO:0000256" key="1">
    <source>
        <dbReference type="ARBA" id="ARBA00022723"/>
    </source>
</evidence>
<evidence type="ECO:0000256" key="3">
    <source>
        <dbReference type="ARBA" id="ARBA00023015"/>
    </source>
</evidence>
<dbReference type="EMBL" id="CABFOC020000082">
    <property type="protein sequence ID" value="CAH0057984.1"/>
    <property type="molecule type" value="Genomic_DNA"/>
</dbReference>
<keyword evidence="4" id="KW-0238">DNA-binding</keyword>
<proteinExistence type="predicted"/>
<comment type="caution">
    <text evidence="8">The sequence shown here is derived from an EMBL/GenBank/DDBJ whole genome shotgun (WGS) entry which is preliminary data.</text>
</comment>
<dbReference type="InterPro" id="IPR051615">
    <property type="entry name" value="Transcr_Regulatory_Elem"/>
</dbReference>
<name>A0A9P0ER68_9HYPO</name>
<sequence>MYSATDRCNQAASIAELFDEKFGLSCAPISSTQFIFTAGAIHLRSVVRSKNAEFKLEAVEKCIAALNGMGQTWKCAALSGDALQRLLEDWQAKAAKSATHAQRTRVPSEGIGNSPTSIQSIDIQHMLRKDPDVAAQLRRLGWMPPEEAHISLQGFHNPDFETLLTGMDSQNTLGICMGSGTRSDLSIADGPMTDVSWMAQAPGWMYFPSTDGLPQVQQSLFDMVQSGDRPVAESWLREQVALRDGTKPSTLRKIFEKDIELYLQVSNLHQYHVFNLAVYPELTKPILAGSPVIRHAENRRNGTYWKEEASDHCECQHDLALRVSSLDLFDIDLAIDIANTLV</sequence>
<dbReference type="Proteomes" id="UP000775872">
    <property type="component" value="Unassembled WGS sequence"/>
</dbReference>
<keyword evidence="9" id="KW-1185">Reference proteome</keyword>
<evidence type="ECO:0000256" key="4">
    <source>
        <dbReference type="ARBA" id="ARBA00023125"/>
    </source>
</evidence>
<keyword evidence="2" id="KW-0862">Zinc</keyword>
<evidence type="ECO:0000256" key="2">
    <source>
        <dbReference type="ARBA" id="ARBA00022833"/>
    </source>
</evidence>
<keyword evidence="5" id="KW-0804">Transcription</keyword>
<dbReference type="GO" id="GO:0003677">
    <property type="term" value="F:DNA binding"/>
    <property type="evidence" value="ECO:0007669"/>
    <property type="project" value="UniProtKB-KW"/>
</dbReference>
<dbReference type="GO" id="GO:0046872">
    <property type="term" value="F:metal ion binding"/>
    <property type="evidence" value="ECO:0007669"/>
    <property type="project" value="UniProtKB-KW"/>
</dbReference>
<dbReference type="PANTHER" id="PTHR31313:SF81">
    <property type="entry name" value="TY1 ENHANCER ACTIVATOR"/>
    <property type="match status" value="1"/>
</dbReference>
<evidence type="ECO:0000256" key="5">
    <source>
        <dbReference type="ARBA" id="ARBA00023163"/>
    </source>
</evidence>
<gene>
    <name evidence="8" type="ORF">CSOL1703_00008461</name>
</gene>
<feature type="region of interest" description="Disordered" evidence="7">
    <location>
        <begin position="97"/>
        <end position="116"/>
    </location>
</feature>
<evidence type="ECO:0000256" key="6">
    <source>
        <dbReference type="ARBA" id="ARBA00023242"/>
    </source>
</evidence>
<keyword evidence="3" id="KW-0805">Transcription regulation</keyword>
<dbReference type="PANTHER" id="PTHR31313">
    <property type="entry name" value="TY1 ENHANCER ACTIVATOR"/>
    <property type="match status" value="1"/>
</dbReference>
<evidence type="ECO:0000256" key="7">
    <source>
        <dbReference type="SAM" id="MobiDB-lite"/>
    </source>
</evidence>
<evidence type="ECO:0000313" key="9">
    <source>
        <dbReference type="Proteomes" id="UP000775872"/>
    </source>
</evidence>
<organism evidence="8 9">
    <name type="scientific">Clonostachys solani</name>
    <dbReference type="NCBI Taxonomy" id="160281"/>
    <lineage>
        <taxon>Eukaryota</taxon>
        <taxon>Fungi</taxon>
        <taxon>Dikarya</taxon>
        <taxon>Ascomycota</taxon>
        <taxon>Pezizomycotina</taxon>
        <taxon>Sordariomycetes</taxon>
        <taxon>Hypocreomycetidae</taxon>
        <taxon>Hypocreales</taxon>
        <taxon>Bionectriaceae</taxon>
        <taxon>Clonostachys</taxon>
    </lineage>
</organism>
<protein>
    <submittedName>
        <fullName evidence="8">Uncharacterized protein</fullName>
    </submittedName>
</protein>